<dbReference type="GO" id="GO:0005085">
    <property type="term" value="F:guanyl-nucleotide exchange factor activity"/>
    <property type="evidence" value="ECO:0007669"/>
    <property type="project" value="InterPro"/>
</dbReference>
<dbReference type="PANTHER" id="PTHR22834:SF20">
    <property type="entry name" value="SH3 DOMAIN-CONTAINING PROTEIN"/>
    <property type="match status" value="1"/>
</dbReference>
<feature type="region of interest" description="Disordered" evidence="1">
    <location>
        <begin position="470"/>
        <end position="512"/>
    </location>
</feature>
<dbReference type="InterPro" id="IPR051492">
    <property type="entry name" value="Dynamin-Rho_GEF"/>
</dbReference>
<evidence type="ECO:0000313" key="3">
    <source>
        <dbReference type="EMBL" id="ODH20253.1"/>
    </source>
</evidence>
<dbReference type="GO" id="GO:0031991">
    <property type="term" value="P:regulation of actomyosin contractile ring contraction"/>
    <property type="evidence" value="ECO:0007669"/>
    <property type="project" value="TreeGrafter"/>
</dbReference>
<dbReference type="EMBL" id="LZYO01000288">
    <property type="protein sequence ID" value="ODH20253.1"/>
    <property type="molecule type" value="Genomic_DNA"/>
</dbReference>
<organism evidence="3 4">
    <name type="scientific">Paracoccidioides brasiliensis</name>
    <dbReference type="NCBI Taxonomy" id="121759"/>
    <lineage>
        <taxon>Eukaryota</taxon>
        <taxon>Fungi</taxon>
        <taxon>Dikarya</taxon>
        <taxon>Ascomycota</taxon>
        <taxon>Pezizomycotina</taxon>
        <taxon>Eurotiomycetes</taxon>
        <taxon>Eurotiomycetidae</taxon>
        <taxon>Onygenales</taxon>
        <taxon>Ajellomycetaceae</taxon>
        <taxon>Paracoccidioides</taxon>
    </lineage>
</organism>
<dbReference type="InterPro" id="IPR027267">
    <property type="entry name" value="AH/BAR_dom_sf"/>
</dbReference>
<accession>A0A1D2J972</accession>
<dbReference type="Gene3D" id="1.20.900.10">
    <property type="entry name" value="Dbl homology (DH) domain"/>
    <property type="match status" value="1"/>
</dbReference>
<dbReference type="PANTHER" id="PTHR22834">
    <property type="entry name" value="NUCLEAR FUSION PROTEIN FUS2"/>
    <property type="match status" value="1"/>
</dbReference>
<evidence type="ECO:0000313" key="4">
    <source>
        <dbReference type="Proteomes" id="UP000242814"/>
    </source>
</evidence>
<protein>
    <recommendedName>
        <fullName evidence="2">DH domain-containing protein</fullName>
    </recommendedName>
</protein>
<dbReference type="Gene3D" id="1.20.1270.60">
    <property type="entry name" value="Arfaptin homology (AH) domain/BAR domain"/>
    <property type="match status" value="1"/>
</dbReference>
<dbReference type="Pfam" id="PF00621">
    <property type="entry name" value="RhoGEF"/>
    <property type="match status" value="1"/>
</dbReference>
<dbReference type="CDD" id="cd07589">
    <property type="entry name" value="BAR_DNMBP"/>
    <property type="match status" value="1"/>
</dbReference>
<gene>
    <name evidence="3" type="ORF">ACO22_05933</name>
</gene>
<dbReference type="GO" id="GO:0032955">
    <property type="term" value="P:regulation of division septum assembly"/>
    <property type="evidence" value="ECO:0007669"/>
    <property type="project" value="TreeGrafter"/>
</dbReference>
<feature type="region of interest" description="Disordered" evidence="1">
    <location>
        <begin position="571"/>
        <end position="614"/>
    </location>
</feature>
<feature type="compositionally biased region" description="Polar residues" evidence="1">
    <location>
        <begin position="571"/>
        <end position="588"/>
    </location>
</feature>
<feature type="compositionally biased region" description="Polar residues" evidence="1">
    <location>
        <begin position="1239"/>
        <end position="1250"/>
    </location>
</feature>
<dbReference type="VEuPathDB" id="FungiDB:PADG_02026"/>
<dbReference type="Proteomes" id="UP000242814">
    <property type="component" value="Unassembled WGS sequence"/>
</dbReference>
<reference evidence="3 4" key="1">
    <citation type="submission" date="2016-06" db="EMBL/GenBank/DDBJ databases">
        <authorList>
            <person name="Kjaerup R.B."/>
            <person name="Dalgaard T.S."/>
            <person name="Juul-Madsen H.R."/>
        </authorList>
    </citation>
    <scope>NUCLEOTIDE SEQUENCE [LARGE SCALE GENOMIC DNA]</scope>
    <source>
        <strain evidence="3 4">Pb300</strain>
    </source>
</reference>
<dbReference type="GO" id="GO:0005737">
    <property type="term" value="C:cytoplasm"/>
    <property type="evidence" value="ECO:0007669"/>
    <property type="project" value="TreeGrafter"/>
</dbReference>
<feature type="compositionally biased region" description="Basic and acidic residues" evidence="1">
    <location>
        <begin position="1295"/>
        <end position="1310"/>
    </location>
</feature>
<feature type="compositionally biased region" description="Polar residues" evidence="1">
    <location>
        <begin position="1275"/>
        <end position="1288"/>
    </location>
</feature>
<dbReference type="SUPFAM" id="SSF103657">
    <property type="entry name" value="BAR/IMD domain-like"/>
    <property type="match status" value="1"/>
</dbReference>
<dbReference type="CDD" id="cd00160">
    <property type="entry name" value="RhoGEF"/>
    <property type="match status" value="1"/>
</dbReference>
<comment type="caution">
    <text evidence="3">The sequence shown here is derived from an EMBL/GenBank/DDBJ whole genome shotgun (WGS) entry which is preliminary data.</text>
</comment>
<evidence type="ECO:0000256" key="1">
    <source>
        <dbReference type="SAM" id="MobiDB-lite"/>
    </source>
</evidence>
<proteinExistence type="predicted"/>
<feature type="region of interest" description="Disordered" evidence="1">
    <location>
        <begin position="1176"/>
        <end position="1214"/>
    </location>
</feature>
<feature type="compositionally biased region" description="Polar residues" evidence="1">
    <location>
        <begin position="1176"/>
        <end position="1202"/>
    </location>
</feature>
<sequence>MEDIRHEEPIFDLASECEKLFASQISALNGRNEANGAKCLGELNHRFAAWAGFLGVFAESSVCLDRRLRHHAEIQDQVLRLLDIMRRNLTYVLERDGDSPDRMQIQLSDRNRRNGENMKNLNEFQFAQPLRVNISSLEAISGAVERLNHLGIAIRQSSVTSQMTKARKFAETFNFTSFEEVAYLSLRTLYSNASESLLEQLTRSMTETYALFLHRKSRQTRLQAPRSLPLTPIPLSAITEEPIADMDGGDPMEIDGQVHLPQPSKDLTSIRIFRSRPAQPVRTIAQSEPTSVDSHEFRARIRKKLNPSIKSKTMSILANHADYPQPAKGSLTCEWCFSPIVASLLEGPNWRQHVNEDHEPYVCISEKCSEALPRFATSTQWFQHMLTIHDRNWHREVHAPSSWSCPLCVDEDATFPKSDDLTAHLIDFHEGTFTRPQIDAIVHQSRFRTPRPQDTCPLCCLPMKTQLDLSSKEKGDDNGDPCPKETTHEENVGHKRIKTETGRAQPDHNEGDTLELKAKLKPNTLVDRSISKSLSVEVVGSHIAAHLQGIMLLTLRLISIDIGIDVSADNQSTSGGTDHNSSWVSSSKGDPGQDMGKIEHFPQPINDDNDQGDDIPFEDLVPDSEYTNWHNVPRAHDDLLEENILENELIRLGIVQPRPYGSKHSLPSRAVQSEDKLKILQKNRSRLGVIQKIVDAEVRFTREMTIVNEIYKASSSACLELSADDVKVLFGNSEEVLSFSSGFQTALKKAAESAFMPRESRNIETTKLHGDDEASEKSHTTELDFSTFIGRAFMEHLPHMEKVYWRYLKNNDAANNRLRTLQSNSKVSNWLTECYEGSFDMTTAGLDSLLIRPAQHLLQYSILLDELLQWTPSDHPDWTCLTEAVFKLKSLPAHIDAVKKRDDIVNQTVNQKRKTLDVKAGLNRAFGRRTATLADISDPEKEFRDKDCDVLTQKLGESFFQMQLVMMDVKKYTAEVQSSTDRLKQIVSAIAEFVSVMPTHYPGLVSKWVRWRSCMQGIISGALVDHITLVRTTIIEPLDAALKLHSKPQAVSQERTMRFPQYVRFKVAKGRNIKLDKKTTEKAQQFIALNETLKDELPKFFTLCARLVETCLKNLVHIQNGWFRQLETELGTVIDSPPVDIPAIIHEWSADFSFAEAQVLSLGMCNGSILAEQPNSLNPLSRINTGSTEAISSPSRRPSTANSRSVRDPVSRSRPSYRIPDLLFGEVGGPSSFDPAASSRMSTDTTSSLPKLTLDTPFSVEFPDSSIKPRDSLPKQRSGQYFESSSRSLAGGKLQTDKGLLESNRERSPAEPEDGFEVLFIVASIFEFHNSRASQVVSGYQYLQYDAGEVFDVFAEKGELWLARNQDDPDRMIGWIWTKHFAKLSQC</sequence>
<feature type="domain" description="DH" evidence="2">
    <location>
        <begin position="685"/>
        <end position="898"/>
    </location>
</feature>
<dbReference type="SMART" id="SM00325">
    <property type="entry name" value="RhoGEF"/>
    <property type="match status" value="1"/>
</dbReference>
<evidence type="ECO:0000259" key="2">
    <source>
        <dbReference type="PROSITE" id="PS50010"/>
    </source>
</evidence>
<name>A0A1D2J972_PARBR</name>
<dbReference type="VEuPathDB" id="FungiDB:PABG_03458"/>
<dbReference type="PROSITE" id="PS50010">
    <property type="entry name" value="DH_2"/>
    <property type="match status" value="1"/>
</dbReference>
<dbReference type="InterPro" id="IPR000219">
    <property type="entry name" value="DH_dom"/>
</dbReference>
<dbReference type="SUPFAM" id="SSF48065">
    <property type="entry name" value="DBL homology domain (DH-domain)"/>
    <property type="match status" value="1"/>
</dbReference>
<dbReference type="InterPro" id="IPR035899">
    <property type="entry name" value="DBL_dom_sf"/>
</dbReference>
<feature type="region of interest" description="Disordered" evidence="1">
    <location>
        <begin position="1233"/>
        <end position="1310"/>
    </location>
</feature>